<reference evidence="2 3" key="1">
    <citation type="journal article" date="2016" name="Nat. Commun.">
        <title>Thousands of microbial genomes shed light on interconnected biogeochemical processes in an aquifer system.</title>
        <authorList>
            <person name="Anantharaman K."/>
            <person name="Brown C.T."/>
            <person name="Hug L.A."/>
            <person name="Sharon I."/>
            <person name="Castelle C.J."/>
            <person name="Probst A.J."/>
            <person name="Thomas B.C."/>
            <person name="Singh A."/>
            <person name="Wilkins M.J."/>
            <person name="Karaoz U."/>
            <person name="Brodie E.L."/>
            <person name="Williams K.H."/>
            <person name="Hubbard S.S."/>
            <person name="Banfield J.F."/>
        </authorList>
    </citation>
    <scope>NUCLEOTIDE SEQUENCE [LARGE SCALE GENOMIC DNA]</scope>
</reference>
<dbReference type="PANTHER" id="PTHR43685:SF11">
    <property type="entry name" value="GLYCOSYLTRANSFERASE TAGX-RELATED"/>
    <property type="match status" value="1"/>
</dbReference>
<feature type="domain" description="Glycosyltransferase 2-like" evidence="1">
    <location>
        <begin position="9"/>
        <end position="174"/>
    </location>
</feature>
<organism evidence="2 3">
    <name type="scientific">Candidatus Liptonbacteria bacterium RIFCSPLOWO2_01_FULL_56_20</name>
    <dbReference type="NCBI Taxonomy" id="1798652"/>
    <lineage>
        <taxon>Bacteria</taxon>
        <taxon>Candidatus Liptoniibacteriota</taxon>
    </lineage>
</organism>
<protein>
    <recommendedName>
        <fullName evidence="1">Glycosyltransferase 2-like domain-containing protein</fullName>
    </recommendedName>
</protein>
<evidence type="ECO:0000259" key="1">
    <source>
        <dbReference type="Pfam" id="PF00535"/>
    </source>
</evidence>
<dbReference type="AlphaFoldDB" id="A0A1G2CHH7"/>
<dbReference type="PANTHER" id="PTHR43685">
    <property type="entry name" value="GLYCOSYLTRANSFERASE"/>
    <property type="match status" value="1"/>
</dbReference>
<dbReference type="STRING" id="1798652.A3A43_02560"/>
<comment type="caution">
    <text evidence="2">The sequence shown here is derived from an EMBL/GenBank/DDBJ whole genome shotgun (WGS) entry which is preliminary data.</text>
</comment>
<dbReference type="InterPro" id="IPR001173">
    <property type="entry name" value="Glyco_trans_2-like"/>
</dbReference>
<dbReference type="EMBL" id="MHLC01000026">
    <property type="protein sequence ID" value="OGZ00853.1"/>
    <property type="molecule type" value="Genomic_DNA"/>
</dbReference>
<dbReference type="SUPFAM" id="SSF53448">
    <property type="entry name" value="Nucleotide-diphospho-sugar transferases"/>
    <property type="match status" value="1"/>
</dbReference>
<evidence type="ECO:0000313" key="3">
    <source>
        <dbReference type="Proteomes" id="UP000178495"/>
    </source>
</evidence>
<sequence>MATKKSLISILCAVRNDGRFIRETMETVVAQSYPHWELIVMDGASTDETPEIVKEYAARHKNIIFRSEPDEGQWHALDKALSLARGEYILLLCGQDGYLHRDWFKHCVQALKSHPAVSLVWGIPFNMSEDGKLLGPHYAYASFLKDEQYNSGTKPVSTLIAKIDWRRASALKRLGHLFGKLTWPRLRVLLSSFRKQEIPQKEDWFFYWLRTGRVFPESNMCVRKNVYAKLTTRFPEEKMTNAALLDFCFDFNAKGFLAYGLPLAGSFGRSHAAGQALREYDDVLTAGYYRKVADFKEKTKGQKVRFIDALGKVVSERVIPA</sequence>
<dbReference type="InterPro" id="IPR029044">
    <property type="entry name" value="Nucleotide-diphossugar_trans"/>
</dbReference>
<dbReference type="Proteomes" id="UP000178495">
    <property type="component" value="Unassembled WGS sequence"/>
</dbReference>
<evidence type="ECO:0000313" key="2">
    <source>
        <dbReference type="EMBL" id="OGZ00853.1"/>
    </source>
</evidence>
<name>A0A1G2CHH7_9BACT</name>
<dbReference type="Gene3D" id="3.90.550.10">
    <property type="entry name" value="Spore Coat Polysaccharide Biosynthesis Protein SpsA, Chain A"/>
    <property type="match status" value="1"/>
</dbReference>
<accession>A0A1G2CHH7</accession>
<proteinExistence type="predicted"/>
<dbReference type="Pfam" id="PF00535">
    <property type="entry name" value="Glycos_transf_2"/>
    <property type="match status" value="1"/>
</dbReference>
<dbReference type="InterPro" id="IPR050834">
    <property type="entry name" value="Glycosyltransf_2"/>
</dbReference>
<gene>
    <name evidence="2" type="ORF">A3A43_02560</name>
</gene>